<dbReference type="Pfam" id="PF02413">
    <property type="entry name" value="Caudo_TAP"/>
    <property type="match status" value="1"/>
</dbReference>
<evidence type="ECO:0000313" key="2">
    <source>
        <dbReference type="EMBL" id="SUC35244.1"/>
    </source>
</evidence>
<organism evidence="2 3">
    <name type="scientific">Providencia rustigianii</name>
    <dbReference type="NCBI Taxonomy" id="158850"/>
    <lineage>
        <taxon>Bacteria</taxon>
        <taxon>Pseudomonadati</taxon>
        <taxon>Pseudomonadota</taxon>
        <taxon>Gammaproteobacteria</taxon>
        <taxon>Enterobacterales</taxon>
        <taxon>Morganellaceae</taxon>
        <taxon>Providencia</taxon>
    </lineage>
</organism>
<dbReference type="OrthoDB" id="8596093at2"/>
<proteinExistence type="predicted"/>
<dbReference type="RefSeq" id="WP_115164206.1">
    <property type="nucleotide sequence ID" value="NZ_UGUA01000002.1"/>
</dbReference>
<name>A0A379G2F4_9GAMM</name>
<evidence type="ECO:0000313" key="3">
    <source>
        <dbReference type="Proteomes" id="UP000255129"/>
    </source>
</evidence>
<dbReference type="InterPro" id="IPR003458">
    <property type="entry name" value="Phage_T4_Gp38_tail_assem"/>
</dbReference>
<feature type="coiled-coil region" evidence="1">
    <location>
        <begin position="144"/>
        <end position="171"/>
    </location>
</feature>
<dbReference type="PANTHER" id="PTHR34413:SF2">
    <property type="entry name" value="PROPHAGE TAIL FIBER ASSEMBLY PROTEIN HOMOLOG TFAE-RELATED"/>
    <property type="match status" value="1"/>
</dbReference>
<dbReference type="PANTHER" id="PTHR34413">
    <property type="entry name" value="PROPHAGE TAIL FIBER ASSEMBLY PROTEIN HOMOLOG TFAE-RELATED-RELATED"/>
    <property type="match status" value="1"/>
</dbReference>
<dbReference type="EMBL" id="UGUA01000002">
    <property type="protein sequence ID" value="SUC35244.1"/>
    <property type="molecule type" value="Genomic_DNA"/>
</dbReference>
<evidence type="ECO:0000256" key="1">
    <source>
        <dbReference type="SAM" id="Coils"/>
    </source>
</evidence>
<sequence>MKNYNLDIEQAEIGENRLASKAGWIKVYIADPQTREYLNASMENIYFDVSVSAGAYVDAPELPTKAGFAVIRSQDETKWEIVADHRTKTAYSTENRQPIEIDFIGDLPPTLTLLEPKTEFDTWNGKKWVTDVEAQKAAFVAIADNEKAQRLDEAEQQILMLERKIRLEMATDEEVALLKQWEIYSIKVSDVDTSTAPDIDWPIKPE</sequence>
<dbReference type="AlphaFoldDB" id="A0A379G2F4"/>
<gene>
    <name evidence="2" type="ORF">NCTC12026_01630</name>
</gene>
<dbReference type="InterPro" id="IPR051220">
    <property type="entry name" value="TFA_Chaperone"/>
</dbReference>
<reference evidence="2 3" key="1">
    <citation type="submission" date="2018-06" db="EMBL/GenBank/DDBJ databases">
        <authorList>
            <consortium name="Pathogen Informatics"/>
            <person name="Doyle S."/>
        </authorList>
    </citation>
    <scope>NUCLEOTIDE SEQUENCE [LARGE SCALE GENOMIC DNA]</scope>
    <source>
        <strain evidence="2 3">NCTC12026</strain>
    </source>
</reference>
<keyword evidence="1" id="KW-0175">Coiled coil</keyword>
<protein>
    <submittedName>
        <fullName evidence="2">Bacteriophage tail assembly protein</fullName>
    </submittedName>
</protein>
<accession>A0A379G2F4</accession>
<dbReference type="Proteomes" id="UP000255129">
    <property type="component" value="Unassembled WGS sequence"/>
</dbReference>